<reference evidence="3" key="1">
    <citation type="submission" date="2022-11" db="UniProtKB">
        <authorList>
            <consortium name="WormBaseParasite"/>
        </authorList>
    </citation>
    <scope>IDENTIFICATION</scope>
</reference>
<dbReference type="AlphaFoldDB" id="A0A914V388"/>
<evidence type="ECO:0000256" key="1">
    <source>
        <dbReference type="SAM" id="MobiDB-lite"/>
    </source>
</evidence>
<sequence length="142" mass="15426">MCESENQFGAPSPSTLIKRLTAGPSSEQGVQIADRGQSTDVLQLKTHTSIKRVTESMQESHFFGADTTMTANRRMRKTSETTNGRQLATMHQPVRKSSSPVKFVTRLRRSGSPSPTPNSLSATEGNEALSASVCSDNYVTYA</sequence>
<dbReference type="Proteomes" id="UP000887566">
    <property type="component" value="Unplaced"/>
</dbReference>
<feature type="compositionally biased region" description="Polar residues" evidence="1">
    <location>
        <begin position="1"/>
        <end position="15"/>
    </location>
</feature>
<keyword evidence="2" id="KW-1185">Reference proteome</keyword>
<name>A0A914V388_9BILA</name>
<evidence type="ECO:0000313" key="3">
    <source>
        <dbReference type="WBParaSite" id="PSAMB.scaffold1498size30661.g13479.t4"/>
    </source>
</evidence>
<evidence type="ECO:0000313" key="2">
    <source>
        <dbReference type="Proteomes" id="UP000887566"/>
    </source>
</evidence>
<feature type="compositionally biased region" description="Polar residues" evidence="1">
    <location>
        <begin position="111"/>
        <end position="124"/>
    </location>
</feature>
<protein>
    <submittedName>
        <fullName evidence="3">BTB domain-containing protein</fullName>
    </submittedName>
</protein>
<dbReference type="WBParaSite" id="PSAMB.scaffold1498size30661.g13479.t4">
    <property type="protein sequence ID" value="PSAMB.scaffold1498size30661.g13479.t4"/>
    <property type="gene ID" value="PSAMB.scaffold1498size30661.g13479"/>
</dbReference>
<accession>A0A914V388</accession>
<proteinExistence type="predicted"/>
<feature type="region of interest" description="Disordered" evidence="1">
    <location>
        <begin position="75"/>
        <end position="125"/>
    </location>
</feature>
<feature type="region of interest" description="Disordered" evidence="1">
    <location>
        <begin position="1"/>
        <end position="40"/>
    </location>
</feature>
<organism evidence="2 3">
    <name type="scientific">Plectus sambesii</name>
    <dbReference type="NCBI Taxonomy" id="2011161"/>
    <lineage>
        <taxon>Eukaryota</taxon>
        <taxon>Metazoa</taxon>
        <taxon>Ecdysozoa</taxon>
        <taxon>Nematoda</taxon>
        <taxon>Chromadorea</taxon>
        <taxon>Plectida</taxon>
        <taxon>Plectina</taxon>
        <taxon>Plectoidea</taxon>
        <taxon>Plectidae</taxon>
        <taxon>Plectus</taxon>
    </lineage>
</organism>